<evidence type="ECO:0008006" key="3">
    <source>
        <dbReference type="Google" id="ProtNLM"/>
    </source>
</evidence>
<dbReference type="Gene3D" id="1.20.1640.10">
    <property type="entry name" value="Multidrug efflux transporter AcrB transmembrane domain"/>
    <property type="match status" value="1"/>
</dbReference>
<dbReference type="GO" id="GO:0005886">
    <property type="term" value="C:plasma membrane"/>
    <property type="evidence" value="ECO:0007669"/>
    <property type="project" value="TreeGrafter"/>
</dbReference>
<name>A0A382LC57_9ZZZZ</name>
<feature type="non-terminal residue" evidence="2">
    <location>
        <position position="1"/>
    </location>
</feature>
<evidence type="ECO:0000256" key="1">
    <source>
        <dbReference type="SAM" id="Phobius"/>
    </source>
</evidence>
<reference evidence="2" key="1">
    <citation type="submission" date="2018-05" db="EMBL/GenBank/DDBJ databases">
        <authorList>
            <person name="Lanie J.A."/>
            <person name="Ng W.-L."/>
            <person name="Kazmierczak K.M."/>
            <person name="Andrzejewski T.M."/>
            <person name="Davidsen T.M."/>
            <person name="Wayne K.J."/>
            <person name="Tettelin H."/>
            <person name="Glass J.I."/>
            <person name="Rusch D."/>
            <person name="Podicherti R."/>
            <person name="Tsui H.-C.T."/>
            <person name="Winkler M.E."/>
        </authorList>
    </citation>
    <scope>NUCLEOTIDE SEQUENCE</scope>
</reference>
<dbReference type="Pfam" id="PF00873">
    <property type="entry name" value="ACR_tran"/>
    <property type="match status" value="1"/>
</dbReference>
<keyword evidence="1" id="KW-0472">Membrane</keyword>
<dbReference type="PANTHER" id="PTHR32063">
    <property type="match status" value="1"/>
</dbReference>
<proteinExistence type="predicted"/>
<feature type="transmembrane region" description="Helical" evidence="1">
    <location>
        <begin position="143"/>
        <end position="163"/>
    </location>
</feature>
<dbReference type="GO" id="GO:0042910">
    <property type="term" value="F:xenobiotic transmembrane transporter activity"/>
    <property type="evidence" value="ECO:0007669"/>
    <property type="project" value="TreeGrafter"/>
</dbReference>
<keyword evidence="1" id="KW-0812">Transmembrane</keyword>
<feature type="transmembrane region" description="Helical" evidence="1">
    <location>
        <begin position="45"/>
        <end position="64"/>
    </location>
</feature>
<evidence type="ECO:0000313" key="2">
    <source>
        <dbReference type="EMBL" id="SVC32732.1"/>
    </source>
</evidence>
<sequence length="210" mass="23474">NKTNANEILEKFENNDLKRILRDFPVVNYSFEGEQREQRETLSSLFKNFALALFVVYGLLAIPFKSYLQPLIIMSAIPFGFTGAVIGHLIMGMPLTVLSVIGIVALAGVVVNDGLVMVDFINRYRREEGKTAFEAALAAGPRRFRPILLTSVTTFAGLFPLLIEKSVQAKFLVPMAISLAYGVLFATFITLLLVPTSYLIIYDFQNWVKK</sequence>
<dbReference type="InterPro" id="IPR001036">
    <property type="entry name" value="Acrflvin-R"/>
</dbReference>
<organism evidence="2">
    <name type="scientific">marine metagenome</name>
    <dbReference type="NCBI Taxonomy" id="408172"/>
    <lineage>
        <taxon>unclassified sequences</taxon>
        <taxon>metagenomes</taxon>
        <taxon>ecological metagenomes</taxon>
    </lineage>
</organism>
<dbReference type="SUPFAM" id="SSF82866">
    <property type="entry name" value="Multidrug efflux transporter AcrB transmembrane domain"/>
    <property type="match status" value="1"/>
</dbReference>
<feature type="transmembrane region" description="Helical" evidence="1">
    <location>
        <begin position="175"/>
        <end position="201"/>
    </location>
</feature>
<feature type="transmembrane region" description="Helical" evidence="1">
    <location>
        <begin position="97"/>
        <end position="122"/>
    </location>
</feature>
<dbReference type="AlphaFoldDB" id="A0A382LC57"/>
<protein>
    <recommendedName>
        <fullName evidence="3">SSD domain-containing protein</fullName>
    </recommendedName>
</protein>
<dbReference type="PANTHER" id="PTHR32063:SF33">
    <property type="entry name" value="RND SUPERFAMILY EFFLUX PUMP PERMEASE COMPONENT"/>
    <property type="match status" value="1"/>
</dbReference>
<dbReference type="EMBL" id="UINC01085308">
    <property type="protein sequence ID" value="SVC32732.1"/>
    <property type="molecule type" value="Genomic_DNA"/>
</dbReference>
<dbReference type="Gene3D" id="3.30.70.1440">
    <property type="entry name" value="Multidrug efflux transporter AcrB pore domain"/>
    <property type="match status" value="1"/>
</dbReference>
<keyword evidence="1" id="KW-1133">Transmembrane helix</keyword>
<gene>
    <name evidence="2" type="ORF">METZ01_LOCUS285586</name>
</gene>
<accession>A0A382LC57</accession>